<dbReference type="EMBL" id="VCHE01000060">
    <property type="protein sequence ID" value="KAB2573364.1"/>
    <property type="molecule type" value="Genomic_DNA"/>
</dbReference>
<gene>
    <name evidence="1" type="ORF">DBV05_g7983</name>
</gene>
<name>A0A5N5D7S8_9PEZI</name>
<protein>
    <submittedName>
        <fullName evidence="1">Uncharacterized protein</fullName>
    </submittedName>
</protein>
<sequence length="221" mass="23831">MQHLAELGLGLHPKIARYQKASDDEVMRDLVGDALQSSTDYLNTLLVLVASFTKTQPGVDGHAPQLDMPAAFQVLIPYVRLVQLHSILFEAILRRLTGAAFGGAPRSLFPDVWVGGVCVNAGGLFRERLVLQISTHLLAEIETVLELPDEARICCPEPGGSGGGPKGTAANEARAPGILRKAVSPRLLKMILDECDMGSTDVQSARERIACIKRLLRCSPL</sequence>
<keyword evidence="2" id="KW-1185">Reference proteome</keyword>
<accession>A0A5N5D7S8</accession>
<comment type="caution">
    <text evidence="1">The sequence shown here is derived from an EMBL/GenBank/DDBJ whole genome shotgun (WGS) entry which is preliminary data.</text>
</comment>
<dbReference type="Proteomes" id="UP000325902">
    <property type="component" value="Unassembled WGS sequence"/>
</dbReference>
<evidence type="ECO:0000313" key="1">
    <source>
        <dbReference type="EMBL" id="KAB2573364.1"/>
    </source>
</evidence>
<reference evidence="1 2" key="1">
    <citation type="journal article" date="2019" name="Sci. Rep.">
        <title>A multi-omics analysis of the grapevine pathogen Lasiodiplodia theobromae reveals that temperature affects the expression of virulence- and pathogenicity-related genes.</title>
        <authorList>
            <person name="Felix C."/>
            <person name="Meneses R."/>
            <person name="Goncalves M.F.M."/>
            <person name="Tilleman L."/>
            <person name="Duarte A.S."/>
            <person name="Jorrin-Novo J.V."/>
            <person name="Van de Peer Y."/>
            <person name="Deforce D."/>
            <person name="Van Nieuwerburgh F."/>
            <person name="Esteves A.C."/>
            <person name="Alves A."/>
        </authorList>
    </citation>
    <scope>NUCLEOTIDE SEQUENCE [LARGE SCALE GENOMIC DNA]</scope>
    <source>
        <strain evidence="1 2">LA-SOL3</strain>
    </source>
</reference>
<organism evidence="1 2">
    <name type="scientific">Lasiodiplodia theobromae</name>
    <dbReference type="NCBI Taxonomy" id="45133"/>
    <lineage>
        <taxon>Eukaryota</taxon>
        <taxon>Fungi</taxon>
        <taxon>Dikarya</taxon>
        <taxon>Ascomycota</taxon>
        <taxon>Pezizomycotina</taxon>
        <taxon>Dothideomycetes</taxon>
        <taxon>Dothideomycetes incertae sedis</taxon>
        <taxon>Botryosphaeriales</taxon>
        <taxon>Botryosphaeriaceae</taxon>
        <taxon>Lasiodiplodia</taxon>
    </lineage>
</organism>
<dbReference type="OrthoDB" id="4222821at2759"/>
<evidence type="ECO:0000313" key="2">
    <source>
        <dbReference type="Proteomes" id="UP000325902"/>
    </source>
</evidence>
<dbReference type="AlphaFoldDB" id="A0A5N5D7S8"/>
<proteinExistence type="predicted"/>